<dbReference type="SMART" id="SM00861">
    <property type="entry name" value="Transket_pyr"/>
    <property type="match status" value="1"/>
</dbReference>
<dbReference type="Gene3D" id="3.40.50.970">
    <property type="match status" value="1"/>
</dbReference>
<proteinExistence type="inferred from homology"/>
<dbReference type="GO" id="GO:0016740">
    <property type="term" value="F:transferase activity"/>
    <property type="evidence" value="ECO:0007669"/>
    <property type="project" value="UniProtKB-KW"/>
</dbReference>
<keyword evidence="3" id="KW-0808">Transferase</keyword>
<dbReference type="Pfam" id="PF02779">
    <property type="entry name" value="Transket_pyr"/>
    <property type="match status" value="1"/>
</dbReference>
<name>A0A7C4AK19_9BACT</name>
<dbReference type="InterPro" id="IPR033248">
    <property type="entry name" value="Transketolase_C"/>
</dbReference>
<sequence length="327" mass="35346">MGKTECLSVLADLSEFYGKDMATRDAYGITLAMLGRKNPDIVVLDADLSCSTKTSVFAKAFPERFFNMGISEQDMIGTAAGLALTGKIPFASTFAIFAAGRAWEQVRQTVCYSNANVKIVATHGGITVGEDGATHQALEDIALMRVIPGITVIVPADAYETAQSIVAASEYSGPVYIRLGRAKVSSVMPEDYRFQIGRAYIFKLGRDVNIVANGIMVAEALKASDLLNKEGIDTGVINLSTVKPIDEEVLLKIAKSSKLIVTAEEHSIIGGLGSAVAEFISENYPVQIKRIGVRDSFGCSGSWKELLEFYGLTSQNIIKTVKEYFRK</sequence>
<dbReference type="Gene3D" id="3.40.50.920">
    <property type="match status" value="1"/>
</dbReference>
<reference evidence="6" key="1">
    <citation type="journal article" date="2020" name="mSystems">
        <title>Genome- and Community-Level Interaction Insights into Carbon Utilization and Element Cycling Functions of Hydrothermarchaeota in Hydrothermal Sediment.</title>
        <authorList>
            <person name="Zhou Z."/>
            <person name="Liu Y."/>
            <person name="Xu W."/>
            <person name="Pan J."/>
            <person name="Luo Z.H."/>
            <person name="Li M."/>
        </authorList>
    </citation>
    <scope>NUCLEOTIDE SEQUENCE [LARGE SCALE GENOMIC DNA]</scope>
    <source>
        <strain evidence="6">SpSt-788</strain>
    </source>
</reference>
<evidence type="ECO:0000313" key="6">
    <source>
        <dbReference type="EMBL" id="HGH00001.1"/>
    </source>
</evidence>
<dbReference type="AlphaFoldDB" id="A0A7C4AK19"/>
<dbReference type="InterPro" id="IPR005475">
    <property type="entry name" value="Transketolase-like_Pyr-bd"/>
</dbReference>
<dbReference type="PANTHER" id="PTHR43825">
    <property type="entry name" value="PYRUVATE DEHYDROGENASE E1 COMPONENT"/>
    <property type="match status" value="1"/>
</dbReference>
<evidence type="ECO:0000256" key="1">
    <source>
        <dbReference type="ARBA" id="ARBA00001964"/>
    </source>
</evidence>
<gene>
    <name evidence="6" type="ORF">ENV75_06115</name>
</gene>
<comment type="similarity">
    <text evidence="2">Belongs to the transketolase family.</text>
</comment>
<dbReference type="PANTHER" id="PTHR43825:SF1">
    <property type="entry name" value="TRANSKETOLASE-LIKE PYRIMIDINE-BINDING DOMAIN-CONTAINING PROTEIN"/>
    <property type="match status" value="1"/>
</dbReference>
<dbReference type="FunFam" id="3.40.50.970:FF:000129">
    <property type="entry name" value="Transketolase"/>
    <property type="match status" value="1"/>
</dbReference>
<evidence type="ECO:0000259" key="5">
    <source>
        <dbReference type="SMART" id="SM00861"/>
    </source>
</evidence>
<dbReference type="Pfam" id="PF02780">
    <property type="entry name" value="Transketolase_C"/>
    <property type="match status" value="1"/>
</dbReference>
<comment type="caution">
    <text evidence="6">The sequence shown here is derived from an EMBL/GenBank/DDBJ whole genome shotgun (WGS) entry which is preliminary data.</text>
</comment>
<dbReference type="InterPro" id="IPR029061">
    <property type="entry name" value="THDP-binding"/>
</dbReference>
<dbReference type="SUPFAM" id="SSF52922">
    <property type="entry name" value="TK C-terminal domain-like"/>
    <property type="match status" value="1"/>
</dbReference>
<dbReference type="InterPro" id="IPR009014">
    <property type="entry name" value="Transketo_C/PFOR_II"/>
</dbReference>
<dbReference type="InterPro" id="IPR051157">
    <property type="entry name" value="PDH/Transketolase"/>
</dbReference>
<evidence type="ECO:0000256" key="3">
    <source>
        <dbReference type="ARBA" id="ARBA00022679"/>
    </source>
</evidence>
<evidence type="ECO:0000256" key="2">
    <source>
        <dbReference type="ARBA" id="ARBA00007131"/>
    </source>
</evidence>
<dbReference type="CDD" id="cd07033">
    <property type="entry name" value="TPP_PYR_DXS_TK_like"/>
    <property type="match status" value="1"/>
</dbReference>
<dbReference type="PROSITE" id="PS00802">
    <property type="entry name" value="TRANSKETOLASE_2"/>
    <property type="match status" value="1"/>
</dbReference>
<keyword evidence="4" id="KW-0786">Thiamine pyrophosphate</keyword>
<accession>A0A7C4AK19</accession>
<protein>
    <submittedName>
        <fullName evidence="6">Transketolase family protein</fullName>
    </submittedName>
</protein>
<comment type="cofactor">
    <cofactor evidence="1">
        <name>thiamine diphosphate</name>
        <dbReference type="ChEBI" id="CHEBI:58937"/>
    </cofactor>
</comment>
<dbReference type="InterPro" id="IPR020826">
    <property type="entry name" value="Transketolase_BS"/>
</dbReference>
<organism evidence="6">
    <name type="scientific">Thermodesulfovibrio aggregans</name>
    <dbReference type="NCBI Taxonomy" id="86166"/>
    <lineage>
        <taxon>Bacteria</taxon>
        <taxon>Pseudomonadati</taxon>
        <taxon>Nitrospirota</taxon>
        <taxon>Thermodesulfovibrionia</taxon>
        <taxon>Thermodesulfovibrionales</taxon>
        <taxon>Thermodesulfovibrionaceae</taxon>
        <taxon>Thermodesulfovibrio</taxon>
    </lineage>
</organism>
<dbReference type="SUPFAM" id="SSF52518">
    <property type="entry name" value="Thiamin diphosphate-binding fold (THDP-binding)"/>
    <property type="match status" value="1"/>
</dbReference>
<dbReference type="EMBL" id="DTHO01000066">
    <property type="protein sequence ID" value="HGH00001.1"/>
    <property type="molecule type" value="Genomic_DNA"/>
</dbReference>
<evidence type="ECO:0000256" key="4">
    <source>
        <dbReference type="ARBA" id="ARBA00023052"/>
    </source>
</evidence>
<feature type="domain" description="Transketolase-like pyrimidine-binding" evidence="5">
    <location>
        <begin position="21"/>
        <end position="187"/>
    </location>
</feature>